<dbReference type="PANTHER" id="PTHR47020:SF1">
    <property type="entry name" value="HILLARIN"/>
    <property type="match status" value="1"/>
</dbReference>
<proteinExistence type="predicted"/>
<gene>
    <name evidence="2" type="ORF">V1264_013541</name>
</gene>
<accession>A0AAN9BNE0</accession>
<sequence length="225" mass="25316">MAEQVPLPRLTEGYLGKQSKFDEYGLSNVSHPDPVVYMADDQTEVEIIIGTEESTRMTTKLLSYERKQECNDFCLVRCLGPNYCYLIRPPTAGFYKFQLYALPSGVAGPNFIGVYNYIIYCPKTHEGVLALPKQYPMWKEGCYLYEPLGIPKGYRGGPVHFKLSIPGAKNVQVKVGEDWNELTCIEPGLFEGDVDLTPPYPVGTKAKVNVKFMGAKFNTLIEYTI</sequence>
<feature type="domain" description="KY-like immunoglobulin-like" evidence="1">
    <location>
        <begin position="12"/>
        <end position="128"/>
    </location>
</feature>
<evidence type="ECO:0000313" key="2">
    <source>
        <dbReference type="EMBL" id="KAK7109511.1"/>
    </source>
</evidence>
<dbReference type="InterPro" id="IPR056564">
    <property type="entry name" value="Ig-like_KY"/>
</dbReference>
<dbReference type="Proteomes" id="UP001374579">
    <property type="component" value="Unassembled WGS sequence"/>
</dbReference>
<dbReference type="AlphaFoldDB" id="A0AAN9BNE0"/>
<protein>
    <recommendedName>
        <fullName evidence="1">KY-like immunoglobulin-like domain-containing protein</fullName>
    </recommendedName>
</protein>
<evidence type="ECO:0000313" key="3">
    <source>
        <dbReference type="Proteomes" id="UP001374579"/>
    </source>
</evidence>
<dbReference type="InterPro" id="IPR053041">
    <property type="entry name" value="Transglut-like_Superfamily_Mod"/>
</dbReference>
<organism evidence="2 3">
    <name type="scientific">Littorina saxatilis</name>
    <dbReference type="NCBI Taxonomy" id="31220"/>
    <lineage>
        <taxon>Eukaryota</taxon>
        <taxon>Metazoa</taxon>
        <taxon>Spiralia</taxon>
        <taxon>Lophotrochozoa</taxon>
        <taxon>Mollusca</taxon>
        <taxon>Gastropoda</taxon>
        <taxon>Caenogastropoda</taxon>
        <taxon>Littorinimorpha</taxon>
        <taxon>Littorinoidea</taxon>
        <taxon>Littorinidae</taxon>
        <taxon>Littorina</taxon>
    </lineage>
</organism>
<dbReference type="Pfam" id="PF23265">
    <property type="entry name" value="Ig-like_KY"/>
    <property type="match status" value="1"/>
</dbReference>
<keyword evidence="3" id="KW-1185">Reference proteome</keyword>
<dbReference type="PANTHER" id="PTHR47020">
    <property type="entry name" value="HILLARIN"/>
    <property type="match status" value="1"/>
</dbReference>
<comment type="caution">
    <text evidence="2">The sequence shown here is derived from an EMBL/GenBank/DDBJ whole genome shotgun (WGS) entry which is preliminary data.</text>
</comment>
<dbReference type="EMBL" id="JBAMIC010000003">
    <property type="protein sequence ID" value="KAK7109511.1"/>
    <property type="molecule type" value="Genomic_DNA"/>
</dbReference>
<reference evidence="2 3" key="1">
    <citation type="submission" date="2024-02" db="EMBL/GenBank/DDBJ databases">
        <title>Chromosome-scale genome assembly of the rough periwinkle Littorina saxatilis.</title>
        <authorList>
            <person name="De Jode A."/>
            <person name="Faria R."/>
            <person name="Formenti G."/>
            <person name="Sims Y."/>
            <person name="Smith T.P."/>
            <person name="Tracey A."/>
            <person name="Wood J.M.D."/>
            <person name="Zagrodzka Z.B."/>
            <person name="Johannesson K."/>
            <person name="Butlin R.K."/>
            <person name="Leder E.H."/>
        </authorList>
    </citation>
    <scope>NUCLEOTIDE SEQUENCE [LARGE SCALE GENOMIC DNA]</scope>
    <source>
        <strain evidence="2">Snail1</strain>
        <tissue evidence="2">Muscle</tissue>
    </source>
</reference>
<name>A0AAN9BNE0_9CAEN</name>
<evidence type="ECO:0000259" key="1">
    <source>
        <dbReference type="Pfam" id="PF23265"/>
    </source>
</evidence>